<protein>
    <submittedName>
        <fullName evidence="2">HEXXH motif-containing putative peptide modification protein</fullName>
    </submittedName>
</protein>
<dbReference type="Proteomes" id="UP000830158">
    <property type="component" value="Chromosome"/>
</dbReference>
<reference evidence="2" key="1">
    <citation type="submission" date="2022-01" db="EMBL/GenBank/DDBJ databases">
        <title>PSI-footprinting approach for the identification of protein synthesis inhibitor producers.</title>
        <authorList>
            <person name="Handel F."/>
            <person name="Kulik A."/>
            <person name="Wex K.W."/>
            <person name="Berscheid A."/>
            <person name="Saur J.S."/>
            <person name="Winkler A."/>
            <person name="Wibberg D."/>
            <person name="Kalinowski J."/>
            <person name="Broetz-Oesterhelt H."/>
            <person name="Mast Y."/>
        </authorList>
    </citation>
    <scope>NUCLEOTIDE SEQUENCE</scope>
    <source>
        <strain evidence="2">KNN 49.3e</strain>
    </source>
</reference>
<dbReference type="InterPro" id="IPR026337">
    <property type="entry name" value="AKG_HExxH"/>
</dbReference>
<accession>A0ABY4P5P1</accession>
<proteinExistence type="predicted"/>
<feature type="compositionally biased region" description="Polar residues" evidence="1">
    <location>
        <begin position="15"/>
        <end position="26"/>
    </location>
</feature>
<name>A0ABY4P5P1_9PSEU</name>
<organism evidence="2 3">
    <name type="scientific">Amycolatopsis thermalba</name>
    <dbReference type="NCBI Taxonomy" id="944492"/>
    <lineage>
        <taxon>Bacteria</taxon>
        <taxon>Bacillati</taxon>
        <taxon>Actinomycetota</taxon>
        <taxon>Actinomycetes</taxon>
        <taxon>Pseudonocardiales</taxon>
        <taxon>Pseudonocardiaceae</taxon>
        <taxon>Amycolatopsis</taxon>
    </lineage>
</organism>
<dbReference type="RefSeq" id="WP_249467388.1">
    <property type="nucleotide sequence ID" value="NZ_CP091196.1"/>
</dbReference>
<dbReference type="NCBIfam" id="TIGR04267">
    <property type="entry name" value="mod_HExxH"/>
    <property type="match status" value="1"/>
</dbReference>
<keyword evidence="3" id="KW-1185">Reference proteome</keyword>
<evidence type="ECO:0000313" key="3">
    <source>
        <dbReference type="Proteomes" id="UP000830158"/>
    </source>
</evidence>
<evidence type="ECO:0000256" key="1">
    <source>
        <dbReference type="SAM" id="MobiDB-lite"/>
    </source>
</evidence>
<dbReference type="EMBL" id="CP091196">
    <property type="protein sequence ID" value="UQS27755.1"/>
    <property type="molecule type" value="Genomic_DNA"/>
</dbReference>
<feature type="region of interest" description="Disordered" evidence="1">
    <location>
        <begin position="1"/>
        <end position="26"/>
    </location>
</feature>
<evidence type="ECO:0000313" key="2">
    <source>
        <dbReference type="EMBL" id="UQS27755.1"/>
    </source>
</evidence>
<gene>
    <name evidence="2" type="ORF">L1857_03760</name>
</gene>
<sequence>MRSGVAVISRGPQAGPSSGSRARMNSRSAWPDATAVHAALAPAHAVLEERRALYRLAVELLLPGRAPVPPEQLDSPLFRFQVGEALAGRRPITSDLGDDLDCVVTELVAGPSTLKVATGDRAGAVLAEALRVIHAQSLSGGRPPRVLTGDDEALAVVSAGLDKVRAVSPALADDLVAHVDLLVVLDPATSGGLVSASSRLFPGMILIDRPDAAYEVAEAIIHEGAHQKFFDLAITRDFLGPDPADGRTFRPSWSAAVWPVEQVIAAFHAYACLAQFAEDVWARNENSELGTNSLLPRARERATEIGRWLRGAEDTLEIDAKWLLRTLLCDEDAPTLSQPVTRPVPPGYYTLDPLLRIARMETTRRVLVGRPGDPPELHWLDGDAAELVVRLSRAPSGLSLAEIESGMRPVLAALFEATLVRATGAAGVPSSSDGSTRRKGN</sequence>